<organism evidence="3 4">
    <name type="scientific">Pyxidicoccus fallax</name>
    <dbReference type="NCBI Taxonomy" id="394095"/>
    <lineage>
        <taxon>Bacteria</taxon>
        <taxon>Pseudomonadati</taxon>
        <taxon>Myxococcota</taxon>
        <taxon>Myxococcia</taxon>
        <taxon>Myxococcales</taxon>
        <taxon>Cystobacterineae</taxon>
        <taxon>Myxococcaceae</taxon>
        <taxon>Pyxidicoccus</taxon>
    </lineage>
</organism>
<dbReference type="Proteomes" id="UP000518300">
    <property type="component" value="Unassembled WGS sequence"/>
</dbReference>
<evidence type="ECO:0000313" key="4">
    <source>
        <dbReference type="Proteomes" id="UP000518300"/>
    </source>
</evidence>
<proteinExistence type="predicted"/>
<dbReference type="Gene3D" id="3.40.50.150">
    <property type="entry name" value="Vaccinia Virus protein VP39"/>
    <property type="match status" value="1"/>
</dbReference>
<dbReference type="InterPro" id="IPR004298">
    <property type="entry name" value="Nicotian_synth"/>
</dbReference>
<dbReference type="Pfam" id="PF03059">
    <property type="entry name" value="NAS"/>
    <property type="match status" value="1"/>
</dbReference>
<accession>A0A848LL11</accession>
<dbReference type="CDD" id="cd02440">
    <property type="entry name" value="AdoMet_MTases"/>
    <property type="match status" value="1"/>
</dbReference>
<evidence type="ECO:0000313" key="3">
    <source>
        <dbReference type="EMBL" id="NMO18380.1"/>
    </source>
</evidence>
<sequence>MLPTPPNDMAVQVHRVYQRLATASSLEPCDEVNKLFSELVRISLSPLEKADAARMLADPVLDAIRENLWRVCARGEFELERQWSTRIVEAEDAWTELKRFPYYGNYEKLARLEAAALQGAASRPLERVLFVGSGPLPLTSILLAKHHGMRVDNVEMDERAFHVSRHLTERLGMTHQLSYRHADVMSCSDLGDYDCVFLAALVGMNPREKTELLRHLGACMRPGALLLARSSARLRVLLYPEVDIGRLEPFVPRMEIHPHDEVVNSVLIAEVPAASTHAAA</sequence>
<dbReference type="RefSeq" id="WP_169347648.1">
    <property type="nucleotide sequence ID" value="NZ_JABBJJ010000134.1"/>
</dbReference>
<comment type="caution">
    <text evidence="3">The sequence shown here is derived from an EMBL/GenBank/DDBJ whole genome shotgun (WGS) entry which is preliminary data.</text>
</comment>
<dbReference type="PANTHER" id="PTHR32266">
    <property type="entry name" value="NICOTIANAMINE SYNTHASE 3"/>
    <property type="match status" value="1"/>
</dbReference>
<dbReference type="InterPro" id="IPR029063">
    <property type="entry name" value="SAM-dependent_MTases_sf"/>
</dbReference>
<reference evidence="3 4" key="1">
    <citation type="submission" date="2020-04" db="EMBL/GenBank/DDBJ databases">
        <title>Draft genome of Pyxidicoccus fallax type strain.</title>
        <authorList>
            <person name="Whitworth D.E."/>
        </authorList>
    </citation>
    <scope>NUCLEOTIDE SEQUENCE [LARGE SCALE GENOMIC DNA]</scope>
    <source>
        <strain evidence="3 4">DSM 14698</strain>
    </source>
</reference>
<dbReference type="EMBL" id="JABBJJ010000134">
    <property type="protein sequence ID" value="NMO18380.1"/>
    <property type="molecule type" value="Genomic_DNA"/>
</dbReference>
<keyword evidence="4" id="KW-1185">Reference proteome</keyword>
<dbReference type="AlphaFoldDB" id="A0A848LL11"/>
<keyword evidence="2" id="KW-0949">S-adenosyl-L-methionine</keyword>
<evidence type="ECO:0000256" key="1">
    <source>
        <dbReference type="ARBA" id="ARBA00022679"/>
    </source>
</evidence>
<keyword evidence="1" id="KW-0808">Transferase</keyword>
<dbReference type="PROSITE" id="PS51142">
    <property type="entry name" value="NAS"/>
    <property type="match status" value="1"/>
</dbReference>
<evidence type="ECO:0000256" key="2">
    <source>
        <dbReference type="ARBA" id="ARBA00022691"/>
    </source>
</evidence>
<gene>
    <name evidence="3" type="ORF">HG543_26480</name>
</gene>
<dbReference type="GO" id="GO:0030418">
    <property type="term" value="P:nicotianamine biosynthetic process"/>
    <property type="evidence" value="ECO:0007669"/>
    <property type="project" value="InterPro"/>
</dbReference>
<name>A0A848LL11_9BACT</name>
<protein>
    <submittedName>
        <fullName evidence="3">Nicotianamine synthase</fullName>
    </submittedName>
</protein>
<dbReference type="SUPFAM" id="SSF53335">
    <property type="entry name" value="S-adenosyl-L-methionine-dependent methyltransferases"/>
    <property type="match status" value="1"/>
</dbReference>
<dbReference type="GO" id="GO:0030410">
    <property type="term" value="F:nicotianamine synthase activity"/>
    <property type="evidence" value="ECO:0007669"/>
    <property type="project" value="InterPro"/>
</dbReference>
<dbReference type="PANTHER" id="PTHR32266:SF12">
    <property type="entry name" value="NICOTIANAMINE SYNTHASE 3"/>
    <property type="match status" value="1"/>
</dbReference>